<proteinExistence type="predicted"/>
<reference evidence="3" key="3">
    <citation type="submission" date="2015-06" db="UniProtKB">
        <authorList>
            <consortium name="EnsemblMetazoa"/>
        </authorList>
    </citation>
    <scope>IDENTIFICATION</scope>
</reference>
<dbReference type="HOGENOM" id="CLU_1082764_0_0_1"/>
<reference evidence="4" key="1">
    <citation type="submission" date="2012-12" db="EMBL/GenBank/DDBJ databases">
        <authorList>
            <person name="Hellsten U."/>
            <person name="Grimwood J."/>
            <person name="Chapman J.A."/>
            <person name="Shapiro H."/>
            <person name="Aerts A."/>
            <person name="Otillar R.P."/>
            <person name="Terry A.Y."/>
            <person name="Boore J.L."/>
            <person name="Simakov O."/>
            <person name="Marletaz F."/>
            <person name="Cho S.-J."/>
            <person name="Edsinger-Gonzales E."/>
            <person name="Havlak P."/>
            <person name="Kuo D.-H."/>
            <person name="Larsson T."/>
            <person name="Lv J."/>
            <person name="Arendt D."/>
            <person name="Savage R."/>
            <person name="Osoegawa K."/>
            <person name="de Jong P."/>
            <person name="Lindberg D.R."/>
            <person name="Seaver E.C."/>
            <person name="Weisblat D.A."/>
            <person name="Putnam N.H."/>
            <person name="Grigoriev I.V."/>
            <person name="Rokhsar D.S."/>
        </authorList>
    </citation>
    <scope>NUCLEOTIDE SEQUENCE</scope>
    <source>
        <strain evidence="4">I ESC-2004</strain>
    </source>
</reference>
<protein>
    <submittedName>
        <fullName evidence="2 3">Uncharacterized protein</fullName>
    </submittedName>
</protein>
<accession>R7UE09</accession>
<keyword evidence="4" id="KW-1185">Reference proteome</keyword>
<reference evidence="2 4" key="2">
    <citation type="journal article" date="2013" name="Nature">
        <title>Insights into bilaterian evolution from three spiralian genomes.</title>
        <authorList>
            <person name="Simakov O."/>
            <person name="Marletaz F."/>
            <person name="Cho S.J."/>
            <person name="Edsinger-Gonzales E."/>
            <person name="Havlak P."/>
            <person name="Hellsten U."/>
            <person name="Kuo D.H."/>
            <person name="Larsson T."/>
            <person name="Lv J."/>
            <person name="Arendt D."/>
            <person name="Savage R."/>
            <person name="Osoegawa K."/>
            <person name="de Jong P."/>
            <person name="Grimwood J."/>
            <person name="Chapman J.A."/>
            <person name="Shapiro H."/>
            <person name="Aerts A."/>
            <person name="Otillar R.P."/>
            <person name="Terry A.Y."/>
            <person name="Boore J.L."/>
            <person name="Grigoriev I.V."/>
            <person name="Lindberg D.R."/>
            <person name="Seaver E.C."/>
            <person name="Weisblat D.A."/>
            <person name="Putnam N.H."/>
            <person name="Rokhsar D.S."/>
        </authorList>
    </citation>
    <scope>NUCLEOTIDE SEQUENCE</scope>
    <source>
        <strain evidence="2 4">I ESC-2004</strain>
    </source>
</reference>
<evidence type="ECO:0000256" key="1">
    <source>
        <dbReference type="SAM" id="Coils"/>
    </source>
</evidence>
<name>R7UE09_CAPTE</name>
<evidence type="ECO:0000313" key="2">
    <source>
        <dbReference type="EMBL" id="ELU01482.1"/>
    </source>
</evidence>
<dbReference type="AlphaFoldDB" id="R7UE09"/>
<dbReference type="Proteomes" id="UP000014760">
    <property type="component" value="Unassembled WGS sequence"/>
</dbReference>
<dbReference type="EMBL" id="AMQN01001731">
    <property type="status" value="NOT_ANNOTATED_CDS"/>
    <property type="molecule type" value="Genomic_DNA"/>
</dbReference>
<sequence>MKDLVTTMVEEMKELRKTNERVVTTLDKMNRIEKEMDVLRKSSDEMREQLKQHAEVIRHQQTFMDKMDQKERGCNLIVFGMKEEDEAETNTDKGETRSIIDNVDATASPDIKSINDSEQRKQARISRHWLLYHQWRDAHPAVKVEWKTLFSVNEAEKNKPENADRNITIDMRKRQVLCDGQLFPKITFVSCYIAPSDTPSHSFTPLSEIQERRANWIATWKKMHIASNNIEIDYTKHKEKKLYLVFVDFSKAYNPVP</sequence>
<keyword evidence="1" id="KW-0175">Coiled coil</keyword>
<dbReference type="EMBL" id="KB305005">
    <property type="protein sequence ID" value="ELU01482.1"/>
    <property type="molecule type" value="Genomic_DNA"/>
</dbReference>
<evidence type="ECO:0000313" key="3">
    <source>
        <dbReference type="EnsemblMetazoa" id="CapteP197893"/>
    </source>
</evidence>
<dbReference type="EnsemblMetazoa" id="CapteT197893">
    <property type="protein sequence ID" value="CapteP197893"/>
    <property type="gene ID" value="CapteG197893"/>
</dbReference>
<dbReference type="OMA" id="VRSEWKR"/>
<feature type="coiled-coil region" evidence="1">
    <location>
        <begin position="15"/>
        <end position="49"/>
    </location>
</feature>
<organism evidence="2">
    <name type="scientific">Capitella teleta</name>
    <name type="common">Polychaete worm</name>
    <dbReference type="NCBI Taxonomy" id="283909"/>
    <lineage>
        <taxon>Eukaryota</taxon>
        <taxon>Metazoa</taxon>
        <taxon>Spiralia</taxon>
        <taxon>Lophotrochozoa</taxon>
        <taxon>Annelida</taxon>
        <taxon>Polychaeta</taxon>
        <taxon>Sedentaria</taxon>
        <taxon>Scolecida</taxon>
        <taxon>Capitellidae</taxon>
        <taxon>Capitella</taxon>
    </lineage>
</organism>
<evidence type="ECO:0000313" key="4">
    <source>
        <dbReference type="Proteomes" id="UP000014760"/>
    </source>
</evidence>
<gene>
    <name evidence="2" type="ORF">CAPTEDRAFT_197893</name>
</gene>